<evidence type="ECO:0000313" key="4">
    <source>
        <dbReference type="Proteomes" id="UP000219331"/>
    </source>
</evidence>
<dbReference type="PROSITE" id="PS51702">
    <property type="entry name" value="HTH_MU"/>
    <property type="match status" value="1"/>
</dbReference>
<dbReference type="Gene3D" id="6.10.250.2550">
    <property type="match status" value="1"/>
</dbReference>
<dbReference type="InterPro" id="IPR012337">
    <property type="entry name" value="RNaseH-like_sf"/>
</dbReference>
<feature type="domain" description="Integrase catalytic" evidence="1">
    <location>
        <begin position="240"/>
        <end position="456"/>
    </location>
</feature>
<dbReference type="SUPFAM" id="SSF53098">
    <property type="entry name" value="Ribonuclease H-like"/>
    <property type="match status" value="1"/>
</dbReference>
<dbReference type="InterPro" id="IPR004189">
    <property type="entry name" value="Phage_Mu_transposase"/>
</dbReference>
<feature type="domain" description="HTH Mu-type" evidence="2">
    <location>
        <begin position="3"/>
        <end position="73"/>
    </location>
</feature>
<dbReference type="Gene3D" id="2.30.30.130">
    <property type="entry name" value="Transposase, Mu, C-terminal"/>
    <property type="match status" value="1"/>
</dbReference>
<dbReference type="Pfam" id="PF09299">
    <property type="entry name" value="Mu-transpos_C"/>
    <property type="match status" value="1"/>
</dbReference>
<evidence type="ECO:0000259" key="2">
    <source>
        <dbReference type="PROSITE" id="PS51702"/>
    </source>
</evidence>
<dbReference type="SUPFAM" id="SSF50610">
    <property type="entry name" value="mu transposase, C-terminal domain"/>
    <property type="match status" value="1"/>
</dbReference>
<dbReference type="EMBL" id="OBML01000017">
    <property type="protein sequence ID" value="SOC26999.1"/>
    <property type="molecule type" value="Genomic_DNA"/>
</dbReference>
<dbReference type="SUPFAM" id="SSF46955">
    <property type="entry name" value="Putative DNA-binding domain"/>
    <property type="match status" value="1"/>
</dbReference>
<dbReference type="GO" id="GO:0003677">
    <property type="term" value="F:DNA binding"/>
    <property type="evidence" value="ECO:0007669"/>
    <property type="project" value="UniProtKB-KW"/>
</dbReference>
<dbReference type="InterPro" id="IPR001584">
    <property type="entry name" value="Integrase_cat-core"/>
</dbReference>
<dbReference type="InterPro" id="IPR036397">
    <property type="entry name" value="RNaseH_sf"/>
</dbReference>
<dbReference type="InterPro" id="IPR015126">
    <property type="entry name" value="Mu_I-gamma"/>
</dbReference>
<dbReference type="InterPro" id="IPR009004">
    <property type="entry name" value="Transposase_Mu_C"/>
</dbReference>
<name>A0A285TT22_9HYPH</name>
<dbReference type="PROSITE" id="PS50994">
    <property type="entry name" value="INTEGRASE"/>
    <property type="match status" value="1"/>
</dbReference>
<dbReference type="Pfam" id="PF02316">
    <property type="entry name" value="HTH_Tnp_Mu_1"/>
    <property type="match status" value="1"/>
</dbReference>
<dbReference type="RefSeq" id="WP_097176637.1">
    <property type="nucleotide sequence ID" value="NZ_OBML01000017.1"/>
</dbReference>
<proteinExistence type="predicted"/>
<dbReference type="Proteomes" id="UP000219331">
    <property type="component" value="Unassembled WGS sequence"/>
</dbReference>
<sequence length="636" mass="70707">MKEWLTAAEIAAERLPGLPTTESALVRKAKRHGWTESHLCRQREGRGGGAEFHIQLLPIDARAAYLSRAVASRGQAPEAKRTASAQALWDRYDRLSAKQKAEAQRRLDAVNRVDQLTNGATRQAAVAIVAMSLDVSTSTVWNWVRTAQGAAKADWLAALAPQHRGRTATAKVSPEAWDFLKADWLRPEAPNFEACFRRLERAAQEHGWTLPSAKTLRRRLDRELPRAVQTLARRGTKAAQALYPHQTRDRSVFHAMQAVNADGHKFDVFVKWADGSISRPIMVAIQDLYSGMILANRIGETENWPLIRHAFADLVESWGIPESATLDNGRGFASKWLTGQQKTRFRFKIREDEPEGVLTALGIKISWATPYHGQAKPIERAFRDLCEDIAKHPKFAGAYTGNKPDAKPENYGSKAVPIETFRLIVAEEIRLHNERAGRRAAVCDGRSFAETFRASYENALVQRATEAQRRMLLMAAEGVTASKRNGEVMLGNNRYWAEPLVDLAGRKVVVRFDPDDLLAGVSVYGLDGRFVADAACIEATGFADMDAAQRHARDRRGWLKAQRELLRLEKRLSIDDLANLLPSPAPETRPAAKVARLMPVARPASDGKQAGAFSRAVEMLEEMRGEVVPLRSRTGG</sequence>
<accession>A0A285TT22</accession>
<keyword evidence="4" id="KW-1185">Reference proteome</keyword>
<dbReference type="GO" id="GO:0015074">
    <property type="term" value="P:DNA integration"/>
    <property type="evidence" value="ECO:0007669"/>
    <property type="project" value="InterPro"/>
</dbReference>
<dbReference type="Gene3D" id="1.10.10.10">
    <property type="entry name" value="Winged helix-like DNA-binding domain superfamily/Winged helix DNA-binding domain"/>
    <property type="match status" value="1"/>
</dbReference>
<dbReference type="InterPro" id="IPR015378">
    <property type="entry name" value="Transposase-like_Mu_C"/>
</dbReference>
<gene>
    <name evidence="3" type="ORF">SAMN05421512_11738</name>
</gene>
<dbReference type="Pfam" id="PF09039">
    <property type="entry name" value="HTH_Tnp_Mu_2"/>
    <property type="match status" value="1"/>
</dbReference>
<dbReference type="AlphaFoldDB" id="A0A285TT22"/>
<dbReference type="GO" id="GO:0004803">
    <property type="term" value="F:transposase activity"/>
    <property type="evidence" value="ECO:0007669"/>
    <property type="project" value="InterPro"/>
</dbReference>
<reference evidence="3 4" key="1">
    <citation type="submission" date="2017-08" db="EMBL/GenBank/DDBJ databases">
        <authorList>
            <person name="de Groot N.N."/>
        </authorList>
    </citation>
    <scope>NUCLEOTIDE SEQUENCE [LARGE SCALE GENOMIC DNA]</scope>
    <source>
        <strain evidence="3 4">USBA 352</strain>
    </source>
</reference>
<dbReference type="GO" id="GO:0006313">
    <property type="term" value="P:DNA transposition"/>
    <property type="evidence" value="ECO:0007669"/>
    <property type="project" value="InterPro"/>
</dbReference>
<protein>
    <submittedName>
        <fullName evidence="3">Mu DNA-binding domain-containing protein</fullName>
    </submittedName>
</protein>
<dbReference type="InterPro" id="IPR009061">
    <property type="entry name" value="DNA-bd_dom_put_sf"/>
</dbReference>
<organism evidence="3 4">
    <name type="scientific">Stappia indica</name>
    <dbReference type="NCBI Taxonomy" id="538381"/>
    <lineage>
        <taxon>Bacteria</taxon>
        <taxon>Pseudomonadati</taxon>
        <taxon>Pseudomonadota</taxon>
        <taxon>Alphaproteobacteria</taxon>
        <taxon>Hyphomicrobiales</taxon>
        <taxon>Stappiaceae</taxon>
        <taxon>Stappia</taxon>
    </lineage>
</organism>
<dbReference type="Gene3D" id="3.30.420.10">
    <property type="entry name" value="Ribonuclease H-like superfamily/Ribonuclease H"/>
    <property type="match status" value="1"/>
</dbReference>
<evidence type="ECO:0000313" key="3">
    <source>
        <dbReference type="EMBL" id="SOC26999.1"/>
    </source>
</evidence>
<dbReference type="Pfam" id="PF02914">
    <property type="entry name" value="DDE_2"/>
    <property type="match status" value="1"/>
</dbReference>
<dbReference type="OrthoDB" id="5287589at2"/>
<dbReference type="InterPro" id="IPR036388">
    <property type="entry name" value="WH-like_DNA-bd_sf"/>
</dbReference>
<dbReference type="Gene3D" id="1.10.10.60">
    <property type="entry name" value="Homeodomain-like"/>
    <property type="match status" value="2"/>
</dbReference>
<dbReference type="InterPro" id="IPR009057">
    <property type="entry name" value="Homeodomain-like_sf"/>
</dbReference>
<evidence type="ECO:0000259" key="1">
    <source>
        <dbReference type="PROSITE" id="PS50994"/>
    </source>
</evidence>
<dbReference type="InterPro" id="IPR003314">
    <property type="entry name" value="Mu-type_HTH"/>
</dbReference>
<dbReference type="SUPFAM" id="SSF46689">
    <property type="entry name" value="Homeodomain-like"/>
    <property type="match status" value="2"/>
</dbReference>
<keyword evidence="3" id="KW-0238">DNA-binding</keyword>